<comment type="caution">
    <text evidence="3">The sequence shown here is derived from an EMBL/GenBank/DDBJ whole genome shotgun (WGS) entry which is preliminary data.</text>
</comment>
<feature type="compositionally biased region" description="Polar residues" evidence="1">
    <location>
        <begin position="317"/>
        <end position="327"/>
    </location>
</feature>
<keyword evidence="2" id="KW-0472">Membrane</keyword>
<organism evidence="3 4">
    <name type="scientific">Streptomyces thermoalcalitolerans</name>
    <dbReference type="NCBI Taxonomy" id="65605"/>
    <lineage>
        <taxon>Bacteria</taxon>
        <taxon>Bacillati</taxon>
        <taxon>Actinomycetota</taxon>
        <taxon>Actinomycetes</taxon>
        <taxon>Kitasatosporales</taxon>
        <taxon>Streptomycetaceae</taxon>
        <taxon>Streptomyces</taxon>
    </lineage>
</organism>
<feature type="region of interest" description="Disordered" evidence="1">
    <location>
        <begin position="114"/>
        <end position="154"/>
    </location>
</feature>
<name>A0ABN1PKL7_9ACTN</name>
<keyword evidence="2" id="KW-0812">Transmembrane</keyword>
<dbReference type="Proteomes" id="UP001501005">
    <property type="component" value="Unassembled WGS sequence"/>
</dbReference>
<feature type="transmembrane region" description="Helical" evidence="2">
    <location>
        <begin position="220"/>
        <end position="240"/>
    </location>
</feature>
<gene>
    <name evidence="3" type="ORF">GCM10009549_52540</name>
</gene>
<dbReference type="Pfam" id="PF10935">
    <property type="entry name" value="DUF2637"/>
    <property type="match status" value="1"/>
</dbReference>
<feature type="region of interest" description="Disordered" evidence="1">
    <location>
        <begin position="302"/>
        <end position="341"/>
    </location>
</feature>
<evidence type="ECO:0000256" key="1">
    <source>
        <dbReference type="SAM" id="MobiDB-lite"/>
    </source>
</evidence>
<feature type="transmembrane region" description="Helical" evidence="2">
    <location>
        <begin position="252"/>
        <end position="272"/>
    </location>
</feature>
<feature type="compositionally biased region" description="Low complexity" evidence="1">
    <location>
        <begin position="116"/>
        <end position="142"/>
    </location>
</feature>
<accession>A0ABN1PKL7</accession>
<feature type="compositionally biased region" description="Basic residues" evidence="1">
    <location>
        <begin position="304"/>
        <end position="315"/>
    </location>
</feature>
<sequence>MYDERIGRRSANSADFSTGYSGHREVWSYSGHGGHSAYPNGHQKAGTGRHRAPTEFFSSPLVPPDETWDPAEELAFMLQDAMQESRQAHGPTAPTTRGEAPLTGLIPVVPVALDLDTPGTPNTPNTPHAPSAPSTSDAPGTSKTPLENLQRITAELPPLREVPRRHRRIRERKRPNVLRTTSHVIAALTAVIASSVSFFGGMVAYDPLHVLALARMREGLASWWPLLVYGPWLVASLSVLRAALHRRRAVHSWGVVLVFSSIAMLLCIAQAPRTIIDVAAAALPGLASLACFQQLVRQVTLTRPPRRTTPRHRHSSAPASPRTTSRPAKTRPAGGPVGKKR</sequence>
<feature type="transmembrane region" description="Helical" evidence="2">
    <location>
        <begin position="177"/>
        <end position="200"/>
    </location>
</feature>
<protein>
    <submittedName>
        <fullName evidence="3">DUF2637 domain-containing protein</fullName>
    </submittedName>
</protein>
<reference evidence="3 4" key="1">
    <citation type="journal article" date="2019" name="Int. J. Syst. Evol. Microbiol.">
        <title>The Global Catalogue of Microorganisms (GCM) 10K type strain sequencing project: providing services to taxonomists for standard genome sequencing and annotation.</title>
        <authorList>
            <consortium name="The Broad Institute Genomics Platform"/>
            <consortium name="The Broad Institute Genome Sequencing Center for Infectious Disease"/>
            <person name="Wu L."/>
            <person name="Ma J."/>
        </authorList>
    </citation>
    <scope>NUCLEOTIDE SEQUENCE [LARGE SCALE GENOMIC DNA]</scope>
    <source>
        <strain evidence="3 4">JCM 10673</strain>
    </source>
</reference>
<feature type="transmembrane region" description="Helical" evidence="2">
    <location>
        <begin position="278"/>
        <end position="296"/>
    </location>
</feature>
<evidence type="ECO:0000313" key="4">
    <source>
        <dbReference type="Proteomes" id="UP001501005"/>
    </source>
</evidence>
<keyword evidence="2" id="KW-1133">Transmembrane helix</keyword>
<dbReference type="EMBL" id="BAAAHG010000066">
    <property type="protein sequence ID" value="GAA0929581.1"/>
    <property type="molecule type" value="Genomic_DNA"/>
</dbReference>
<dbReference type="InterPro" id="IPR021235">
    <property type="entry name" value="DUF2637"/>
</dbReference>
<evidence type="ECO:0000256" key="2">
    <source>
        <dbReference type="SAM" id="Phobius"/>
    </source>
</evidence>
<keyword evidence="4" id="KW-1185">Reference proteome</keyword>
<evidence type="ECO:0000313" key="3">
    <source>
        <dbReference type="EMBL" id="GAA0929581.1"/>
    </source>
</evidence>
<proteinExistence type="predicted"/>